<dbReference type="EMBL" id="JACAZI010000004">
    <property type="protein sequence ID" value="KAF7363061.1"/>
    <property type="molecule type" value="Genomic_DNA"/>
</dbReference>
<sequence>MSRIPQEAVAACGLTFDAVNEKVQCGTLKRYDATGIFSMTCWHGQVLFLVNIYTPGEQQCYIIAALEELLSMLLPHATVLQAYDIECVVDHSLDLFPILEPSQRNRVAFIINHMHAFRHGWHCQIVYCPRFRVGATLADHEDVERNWSRLRKLVPITRDAPINSVEKAITDVKQVISTSGALPASLELLCGLQDTHARLSREADNLYASLNIREAFPELANLDLPKDFLHTLLIACNLKGAVRKRAIASFQEWEELDRAVAGKKEPLGTKLYQATQRAISKRQPALHKLIDKYNALCAKLDTSCPVGCQIPLPSPLPTKLSELRNNPSLHENVWISPQQEVPQWLNDEDVRDGMQSLHLIDRCREEATRLNLERANLRSWLEEELAVINKAIVGHSQPSIALSLEERRTYLQHLCHRWAPQIQDQLLPYGLPPSRRPAHAPETACMRSAEAPHARPQANDCPAQASETLHCQATRTLPLPATMQAHDQFEVGSDMDIDSDSDVDRSFTDRAPDPCRVSEEGDVDPSAISDPEDAADLLGDEEEVEETTTLDDASIEIKWEAQPPRNLDCSLLHDLHKPNASRHRITGEFSHFAICGTLAGRLNGSGINAVAASLHTIFSGPTHDLPRARYKGADDMLQQFIAPKWYWAKPLWLLPIHRPVQQHWVFAAVDVTGQHIFFFDSLASRSGWRQDLRDVMALVTRMVALANRHGHPLHISMQEDPWSAYPMFEPGRAVQMNGYNCGLWVLCTLVAVIRGFDGAEIYETDIRAVRGLLADHIYTLPIT</sequence>
<evidence type="ECO:0000256" key="1">
    <source>
        <dbReference type="ARBA" id="ARBA00005234"/>
    </source>
</evidence>
<keyword evidence="2" id="KW-0645">Protease</keyword>
<comment type="similarity">
    <text evidence="1">Belongs to the peptidase C48 family.</text>
</comment>
<evidence type="ECO:0000313" key="6">
    <source>
        <dbReference type="EMBL" id="KAF7363061.1"/>
    </source>
</evidence>
<dbReference type="Gene3D" id="3.40.395.10">
    <property type="entry name" value="Adenoviral Proteinase, Chain A"/>
    <property type="match status" value="1"/>
</dbReference>
<gene>
    <name evidence="6" type="ORF">MVEN_00658300</name>
</gene>
<feature type="region of interest" description="Disordered" evidence="4">
    <location>
        <begin position="493"/>
        <end position="530"/>
    </location>
</feature>
<keyword evidence="7" id="KW-1185">Reference proteome</keyword>
<dbReference type="InterPro" id="IPR038765">
    <property type="entry name" value="Papain-like_cys_pep_sf"/>
</dbReference>
<evidence type="ECO:0000256" key="3">
    <source>
        <dbReference type="ARBA" id="ARBA00022801"/>
    </source>
</evidence>
<organism evidence="6 7">
    <name type="scientific">Mycena venus</name>
    <dbReference type="NCBI Taxonomy" id="2733690"/>
    <lineage>
        <taxon>Eukaryota</taxon>
        <taxon>Fungi</taxon>
        <taxon>Dikarya</taxon>
        <taxon>Basidiomycota</taxon>
        <taxon>Agaricomycotina</taxon>
        <taxon>Agaricomycetes</taxon>
        <taxon>Agaricomycetidae</taxon>
        <taxon>Agaricales</taxon>
        <taxon>Marasmiineae</taxon>
        <taxon>Mycenaceae</taxon>
        <taxon>Mycena</taxon>
    </lineage>
</organism>
<dbReference type="PANTHER" id="PTHR33096:SF1">
    <property type="entry name" value="CXC1-LIKE CYSTEINE CLUSTER ASSOCIATED WITH KDZ TRANSPOSASES DOMAIN-CONTAINING PROTEIN"/>
    <property type="match status" value="1"/>
</dbReference>
<feature type="compositionally biased region" description="Basic and acidic residues" evidence="4">
    <location>
        <begin position="502"/>
        <end position="519"/>
    </location>
</feature>
<dbReference type="GO" id="GO:0006508">
    <property type="term" value="P:proteolysis"/>
    <property type="evidence" value="ECO:0007669"/>
    <property type="project" value="UniProtKB-KW"/>
</dbReference>
<feature type="domain" description="Ubiquitin-like protease family profile" evidence="5">
    <location>
        <begin position="628"/>
        <end position="777"/>
    </location>
</feature>
<evidence type="ECO:0000256" key="2">
    <source>
        <dbReference type="ARBA" id="ARBA00022670"/>
    </source>
</evidence>
<accession>A0A8H6YQP8</accession>
<dbReference type="Proteomes" id="UP000620124">
    <property type="component" value="Unassembled WGS sequence"/>
</dbReference>
<protein>
    <recommendedName>
        <fullName evidence="5">Ubiquitin-like protease family profile domain-containing protein</fullName>
    </recommendedName>
</protein>
<dbReference type="Pfam" id="PF18758">
    <property type="entry name" value="KDZ"/>
    <property type="match status" value="1"/>
</dbReference>
<evidence type="ECO:0000259" key="5">
    <source>
        <dbReference type="Pfam" id="PF02902"/>
    </source>
</evidence>
<dbReference type="InterPro" id="IPR040521">
    <property type="entry name" value="KDZ"/>
</dbReference>
<reference evidence="6" key="1">
    <citation type="submission" date="2020-05" db="EMBL/GenBank/DDBJ databases">
        <title>Mycena genomes resolve the evolution of fungal bioluminescence.</title>
        <authorList>
            <person name="Tsai I.J."/>
        </authorList>
    </citation>
    <scope>NUCLEOTIDE SEQUENCE</scope>
    <source>
        <strain evidence="6">CCC161011</strain>
    </source>
</reference>
<dbReference type="GO" id="GO:0019783">
    <property type="term" value="F:ubiquitin-like protein peptidase activity"/>
    <property type="evidence" value="ECO:0007669"/>
    <property type="project" value="UniProtKB-ARBA"/>
</dbReference>
<dbReference type="AlphaFoldDB" id="A0A8H6YQP8"/>
<evidence type="ECO:0000313" key="7">
    <source>
        <dbReference type="Proteomes" id="UP000620124"/>
    </source>
</evidence>
<dbReference type="PANTHER" id="PTHR33096">
    <property type="entry name" value="CXC2 DOMAIN-CONTAINING PROTEIN"/>
    <property type="match status" value="1"/>
</dbReference>
<dbReference type="Pfam" id="PF02902">
    <property type="entry name" value="Peptidase_C48"/>
    <property type="match status" value="1"/>
</dbReference>
<dbReference type="GO" id="GO:0008234">
    <property type="term" value="F:cysteine-type peptidase activity"/>
    <property type="evidence" value="ECO:0007669"/>
    <property type="project" value="InterPro"/>
</dbReference>
<dbReference type="InterPro" id="IPR003653">
    <property type="entry name" value="Peptidase_C48_C"/>
</dbReference>
<dbReference type="SUPFAM" id="SSF54001">
    <property type="entry name" value="Cysteine proteinases"/>
    <property type="match status" value="1"/>
</dbReference>
<proteinExistence type="inferred from homology"/>
<keyword evidence="3" id="KW-0378">Hydrolase</keyword>
<name>A0A8H6YQP8_9AGAR</name>
<comment type="caution">
    <text evidence="6">The sequence shown here is derived from an EMBL/GenBank/DDBJ whole genome shotgun (WGS) entry which is preliminary data.</text>
</comment>
<dbReference type="OrthoDB" id="3253684at2759"/>
<evidence type="ECO:0000256" key="4">
    <source>
        <dbReference type="SAM" id="MobiDB-lite"/>
    </source>
</evidence>